<evidence type="ECO:0000313" key="1">
    <source>
        <dbReference type="EMBL" id="EEO42928.1"/>
    </source>
</evidence>
<organism evidence="1">
    <name type="scientific">Fusobacterium animalis 7_1</name>
    <dbReference type="NCBI Taxonomy" id="457405"/>
    <lineage>
        <taxon>Bacteria</taxon>
        <taxon>Fusobacteriati</taxon>
        <taxon>Fusobacteriota</taxon>
        <taxon>Fusobacteriia</taxon>
        <taxon>Fusobacteriales</taxon>
        <taxon>Fusobacteriaceae</taxon>
        <taxon>Fusobacterium</taxon>
    </lineage>
</organism>
<proteinExistence type="predicted"/>
<dbReference type="Proteomes" id="UP000002799">
    <property type="component" value="Chromosome"/>
</dbReference>
<gene>
    <name evidence="1" type="ORF">FSDG_01487</name>
</gene>
<protein>
    <submittedName>
        <fullName evidence="1">Uncharacterized protein</fullName>
    </submittedName>
</protein>
<dbReference type="RefSeq" id="WP_008701758.1">
    <property type="nucleotide sequence ID" value="NZ_AKBT01000001.1"/>
</dbReference>
<dbReference type="KEGG" id="fne:FSDG_01487"/>
<accession>A0A140PT07</accession>
<name>A0A140PT07_9FUSO</name>
<dbReference type="AlphaFoldDB" id="A0A140PT07"/>
<dbReference type="EMBL" id="CP007062">
    <property type="protein sequence ID" value="EEO42928.1"/>
    <property type="molecule type" value="Genomic_DNA"/>
</dbReference>
<sequence length="161" mass="18856">MIDELMAYFDDFEAATNTVNAYINEILKLIEKNNNAFDDRDFEEINKRIENFKNGEAIETIKKILILTYGKCNSENLKKLAIKTSDNIKIEDYKNRLLSAKKEELKSLIEEICNSEIYNLDESEFPELTELKKLINEKKIEIKKGEGSLPVKKKDDYEKDY</sequence>
<dbReference type="HOGENOM" id="CLU_1641301_0_0_0"/>
<evidence type="ECO:0000313" key="2">
    <source>
        <dbReference type="Proteomes" id="UP000002799"/>
    </source>
</evidence>
<reference evidence="1 2" key="1">
    <citation type="submission" date="2013-11" db="EMBL/GenBank/DDBJ databases">
        <title>The Genome Sequence of Fusobacterium sp. 7_1.</title>
        <authorList>
            <consortium name="The Broad Institute Genome Sequencing Platform"/>
            <person name="Earl A."/>
            <person name="Ward D."/>
            <person name="Feldgarden M."/>
            <person name="Gevers D."/>
            <person name="Strauss J."/>
            <person name="Ambrose C.E."/>
            <person name="Allen-Vercoe E."/>
            <person name="Walker B."/>
            <person name="Young S.K."/>
            <person name="Zeng Q."/>
            <person name="Gargeya S."/>
            <person name="Fitzgerald M."/>
            <person name="Haas B."/>
            <person name="Abouelleil A."/>
            <person name="Alvarado L."/>
            <person name="Arachchi H.M."/>
            <person name="Berlin A.M."/>
            <person name="Chapman S.B."/>
            <person name="Goldberg J."/>
            <person name="Griggs A."/>
            <person name="Gujja S."/>
            <person name="Hansen M."/>
            <person name="Howarth C."/>
            <person name="Imamovic A."/>
            <person name="Larimer J."/>
            <person name="McCowen C."/>
            <person name="Montmayeur A."/>
            <person name="Murphy C."/>
            <person name="Neiman D."/>
            <person name="Pearson M."/>
            <person name="Priest M."/>
            <person name="Roberts A."/>
            <person name="Saif S."/>
            <person name="Shea T."/>
            <person name="Sisk P."/>
            <person name="Sykes S."/>
            <person name="Wortman J."/>
            <person name="Nusbaum C."/>
            <person name="Birren B."/>
        </authorList>
    </citation>
    <scope>NUCLEOTIDE SEQUENCE [LARGE SCALE GENOMIC DNA]</scope>
    <source>
        <strain evidence="1 2">7_1</strain>
    </source>
</reference>